<name>A0A5J9W6E1_9POAL</name>
<evidence type="ECO:0000313" key="3">
    <source>
        <dbReference type="Proteomes" id="UP000324897"/>
    </source>
</evidence>
<evidence type="ECO:0000256" key="1">
    <source>
        <dbReference type="SAM" id="MobiDB-lite"/>
    </source>
</evidence>
<organism evidence="2 3">
    <name type="scientific">Eragrostis curvula</name>
    <name type="common">weeping love grass</name>
    <dbReference type="NCBI Taxonomy" id="38414"/>
    <lineage>
        <taxon>Eukaryota</taxon>
        <taxon>Viridiplantae</taxon>
        <taxon>Streptophyta</taxon>
        <taxon>Embryophyta</taxon>
        <taxon>Tracheophyta</taxon>
        <taxon>Spermatophyta</taxon>
        <taxon>Magnoliopsida</taxon>
        <taxon>Liliopsida</taxon>
        <taxon>Poales</taxon>
        <taxon>Poaceae</taxon>
        <taxon>PACMAD clade</taxon>
        <taxon>Chloridoideae</taxon>
        <taxon>Eragrostideae</taxon>
        <taxon>Eragrostidinae</taxon>
        <taxon>Eragrostis</taxon>
    </lineage>
</organism>
<dbReference type="Gramene" id="TVU43536">
    <property type="protein sequence ID" value="TVU43536"/>
    <property type="gene ID" value="EJB05_10015"/>
</dbReference>
<feature type="region of interest" description="Disordered" evidence="1">
    <location>
        <begin position="27"/>
        <end position="60"/>
    </location>
</feature>
<sequence>MSYGTLKKVWQQITGLSRNLRQEWGEQNGRHTFGETRSSHRREGKKWRACRRSHRPAKKRARICGAKRNHRGPSLSPASFPFLSSSHCCNGRVPLCWPVDLRHVNKS</sequence>
<evidence type="ECO:0000313" key="2">
    <source>
        <dbReference type="EMBL" id="TVU43536.1"/>
    </source>
</evidence>
<feature type="compositionally biased region" description="Basic and acidic residues" evidence="1">
    <location>
        <begin position="27"/>
        <end position="38"/>
    </location>
</feature>
<keyword evidence="3" id="KW-1185">Reference proteome</keyword>
<dbReference type="Proteomes" id="UP000324897">
    <property type="component" value="Unassembled WGS sequence"/>
</dbReference>
<comment type="caution">
    <text evidence="2">The sequence shown here is derived from an EMBL/GenBank/DDBJ whole genome shotgun (WGS) entry which is preliminary data.</text>
</comment>
<gene>
    <name evidence="2" type="ORF">EJB05_10015</name>
</gene>
<reference evidence="2 3" key="1">
    <citation type="journal article" date="2019" name="Sci. Rep.">
        <title>A high-quality genome of Eragrostis curvula grass provides insights into Poaceae evolution and supports new strategies to enhance forage quality.</title>
        <authorList>
            <person name="Carballo J."/>
            <person name="Santos B.A.C.M."/>
            <person name="Zappacosta D."/>
            <person name="Garbus I."/>
            <person name="Selva J.P."/>
            <person name="Gallo C.A."/>
            <person name="Diaz A."/>
            <person name="Albertini E."/>
            <person name="Caccamo M."/>
            <person name="Echenique V."/>
        </authorList>
    </citation>
    <scope>NUCLEOTIDE SEQUENCE [LARGE SCALE GENOMIC DNA]</scope>
    <source>
        <strain evidence="3">cv. Victoria</strain>
        <tissue evidence="2">Leaf</tissue>
    </source>
</reference>
<feature type="non-terminal residue" evidence="2">
    <location>
        <position position="1"/>
    </location>
</feature>
<proteinExistence type="predicted"/>
<feature type="compositionally biased region" description="Basic residues" evidence="1">
    <location>
        <begin position="39"/>
        <end position="60"/>
    </location>
</feature>
<protein>
    <submittedName>
        <fullName evidence="2">Uncharacterized protein</fullName>
    </submittedName>
</protein>
<accession>A0A5J9W6E1</accession>
<dbReference type="EMBL" id="RWGY01000005">
    <property type="protein sequence ID" value="TVU43536.1"/>
    <property type="molecule type" value="Genomic_DNA"/>
</dbReference>
<dbReference type="AlphaFoldDB" id="A0A5J9W6E1"/>